<comment type="caution">
    <text evidence="9">The sequence shown here is derived from an EMBL/GenBank/DDBJ whole genome shotgun (WGS) entry which is preliminary data.</text>
</comment>
<sequence>MGISLSSNGDEQSKRTQALWKTSLITASRTALACIIVASITLFGPTSLHHQVAFPAFSYVTVILIITNAALGDTLRGCCHAVSATVQTVCPAILCLSVVGPARLSAPSTALVVAVAAFFITLPESTHLVAKRIALGQLVIVYVIGYINGEGTHPVMHPVHVAASTAVKENSKFFAENASSRLKLFVMAFYAEDSASSQALVSQAKCLAAKGRKFLQNITSKQESMHWERFPIKFLRPYCKKPGDRFQELEMSLKGMEIAFSNMKLPVQIQDEQLKERVNTMEGQICQNLEQIRSHLPCERLSTVPEVSDSQHALEFPQTLQTLPSQETDLPSYFFLFCLKLLYNQSRAMTTFPSKRNADKKTSHAPQKQDHPSNGPFFKNIWANRPTALTKKRLLPAFRCSLSLGLAVLLGLYYSKPDGLWAGLPVAISLAAAREPTFRVANVKAQGTVLGTVYGVLGCFVFGKYVQVRFIALIPWFVFTSFLQQSKMYGQAGGVSAVIGAVLILGRKDLGPPSEFAIARIVETVIGLSCSIMVELLLQPTRAASLAKVQLSKTLVTLQDSLSSIDLRALSKEKLIGRERMFKNDVTELGKFVGEAEVEPNFWFLPFQSAGYRKLLSSLSKMADLLLFLAHAIGSLEGQIQTLEQMGCKEELDKINGDLGLVGNTTESSIKCLEEISSIESLIRLEKDFVKNNKSLDPELGKSKCYQLNLDEKEMEKINSSFLDHFKEVFDKIQNQQDDQEEVKNQVVMSLSALGFCLSCLLKETREVEKGIRELLQCENPTAQVNLNEILCKIHALNN</sequence>
<evidence type="ECO:0000256" key="5">
    <source>
        <dbReference type="ARBA" id="ARBA00023136"/>
    </source>
</evidence>
<keyword evidence="2" id="KW-1003">Cell membrane</keyword>
<name>A0A9Q1K0L1_9CARY</name>
<feature type="transmembrane region" description="Helical" evidence="7">
    <location>
        <begin position="78"/>
        <end position="99"/>
    </location>
</feature>
<feature type="transmembrane region" description="Helical" evidence="7">
    <location>
        <begin position="517"/>
        <end position="538"/>
    </location>
</feature>
<feature type="region of interest" description="Disordered" evidence="6">
    <location>
        <begin position="354"/>
        <end position="378"/>
    </location>
</feature>
<feature type="domain" description="Integral membrane bound transporter" evidence="8">
    <location>
        <begin position="406"/>
        <end position="534"/>
    </location>
</feature>
<dbReference type="AlphaFoldDB" id="A0A9Q1K0L1"/>
<feature type="transmembrane region" description="Helical" evidence="7">
    <location>
        <begin position="488"/>
        <end position="505"/>
    </location>
</feature>
<keyword evidence="3 7" id="KW-0812">Transmembrane</keyword>
<dbReference type="EMBL" id="JAKOGI010000488">
    <property type="protein sequence ID" value="KAJ8434271.1"/>
    <property type="molecule type" value="Genomic_DNA"/>
</dbReference>
<feature type="transmembrane region" description="Helical" evidence="7">
    <location>
        <begin position="24"/>
        <end position="46"/>
    </location>
</feature>
<evidence type="ECO:0000313" key="9">
    <source>
        <dbReference type="EMBL" id="KAJ8434271.1"/>
    </source>
</evidence>
<keyword evidence="10" id="KW-1185">Reference proteome</keyword>
<protein>
    <recommendedName>
        <fullName evidence="8">Integral membrane bound transporter domain-containing protein</fullName>
    </recommendedName>
</protein>
<evidence type="ECO:0000256" key="1">
    <source>
        <dbReference type="ARBA" id="ARBA00004651"/>
    </source>
</evidence>
<feature type="transmembrane region" description="Helical" evidence="7">
    <location>
        <begin position="105"/>
        <end position="122"/>
    </location>
</feature>
<dbReference type="GO" id="GO:0005886">
    <property type="term" value="C:plasma membrane"/>
    <property type="evidence" value="ECO:0007669"/>
    <property type="project" value="UniProtKB-SubCell"/>
</dbReference>
<evidence type="ECO:0000256" key="4">
    <source>
        <dbReference type="ARBA" id="ARBA00022989"/>
    </source>
</evidence>
<evidence type="ECO:0000256" key="2">
    <source>
        <dbReference type="ARBA" id="ARBA00022475"/>
    </source>
</evidence>
<evidence type="ECO:0000256" key="7">
    <source>
        <dbReference type="SAM" id="Phobius"/>
    </source>
</evidence>
<comment type="subcellular location">
    <subcellularLocation>
        <location evidence="1">Cell membrane</location>
        <topology evidence="1">Multi-pass membrane protein</topology>
    </subcellularLocation>
</comment>
<evidence type="ECO:0000313" key="10">
    <source>
        <dbReference type="Proteomes" id="UP001153076"/>
    </source>
</evidence>
<feature type="transmembrane region" description="Helical" evidence="7">
    <location>
        <begin position="394"/>
        <end position="414"/>
    </location>
</feature>
<dbReference type="InterPro" id="IPR049453">
    <property type="entry name" value="Memb_transporter_dom"/>
</dbReference>
<dbReference type="PANTHER" id="PTHR30509:SF9">
    <property type="entry name" value="MULTIDRUG RESISTANCE PROTEIN MDTO"/>
    <property type="match status" value="1"/>
</dbReference>
<organism evidence="9 10">
    <name type="scientific">Carnegiea gigantea</name>
    <dbReference type="NCBI Taxonomy" id="171969"/>
    <lineage>
        <taxon>Eukaryota</taxon>
        <taxon>Viridiplantae</taxon>
        <taxon>Streptophyta</taxon>
        <taxon>Embryophyta</taxon>
        <taxon>Tracheophyta</taxon>
        <taxon>Spermatophyta</taxon>
        <taxon>Magnoliopsida</taxon>
        <taxon>eudicotyledons</taxon>
        <taxon>Gunneridae</taxon>
        <taxon>Pentapetalae</taxon>
        <taxon>Caryophyllales</taxon>
        <taxon>Cactineae</taxon>
        <taxon>Cactaceae</taxon>
        <taxon>Cactoideae</taxon>
        <taxon>Echinocereeae</taxon>
        <taxon>Carnegiea</taxon>
    </lineage>
</organism>
<accession>A0A9Q1K0L1</accession>
<keyword evidence="4 7" id="KW-1133">Transmembrane helix</keyword>
<evidence type="ECO:0000259" key="8">
    <source>
        <dbReference type="Pfam" id="PF13515"/>
    </source>
</evidence>
<evidence type="ECO:0000256" key="6">
    <source>
        <dbReference type="SAM" id="MobiDB-lite"/>
    </source>
</evidence>
<feature type="transmembrane region" description="Helical" evidence="7">
    <location>
        <begin position="449"/>
        <end position="468"/>
    </location>
</feature>
<proteinExistence type="predicted"/>
<gene>
    <name evidence="9" type="ORF">Cgig2_009246</name>
</gene>
<feature type="compositionally biased region" description="Basic and acidic residues" evidence="6">
    <location>
        <begin position="356"/>
        <end position="371"/>
    </location>
</feature>
<dbReference type="PANTHER" id="PTHR30509">
    <property type="entry name" value="P-HYDROXYBENZOIC ACID EFFLUX PUMP SUBUNIT-RELATED"/>
    <property type="match status" value="1"/>
</dbReference>
<keyword evidence="5 7" id="KW-0472">Membrane</keyword>
<dbReference type="Pfam" id="PF13515">
    <property type="entry name" value="FUSC_2"/>
    <property type="match status" value="1"/>
</dbReference>
<dbReference type="Proteomes" id="UP001153076">
    <property type="component" value="Unassembled WGS sequence"/>
</dbReference>
<dbReference type="OrthoDB" id="68611at2759"/>
<reference evidence="9" key="1">
    <citation type="submission" date="2022-04" db="EMBL/GenBank/DDBJ databases">
        <title>Carnegiea gigantea Genome sequencing and assembly v2.</title>
        <authorList>
            <person name="Copetti D."/>
            <person name="Sanderson M.J."/>
            <person name="Burquez A."/>
            <person name="Wojciechowski M.F."/>
        </authorList>
    </citation>
    <scope>NUCLEOTIDE SEQUENCE</scope>
    <source>
        <strain evidence="9">SGP5-SGP5p</strain>
        <tissue evidence="9">Aerial part</tissue>
    </source>
</reference>
<evidence type="ECO:0000256" key="3">
    <source>
        <dbReference type="ARBA" id="ARBA00022692"/>
    </source>
</evidence>
<feature type="transmembrane region" description="Helical" evidence="7">
    <location>
        <begin position="52"/>
        <end position="71"/>
    </location>
</feature>